<dbReference type="InterPro" id="IPR015421">
    <property type="entry name" value="PyrdxlP-dep_Trfase_major"/>
</dbReference>
<reference evidence="2" key="1">
    <citation type="journal article" date="2015" name="Nature">
        <title>Complex archaea that bridge the gap between prokaryotes and eukaryotes.</title>
        <authorList>
            <person name="Spang A."/>
            <person name="Saw J.H."/>
            <person name="Jorgensen S.L."/>
            <person name="Zaremba-Niedzwiedzka K."/>
            <person name="Martijn J."/>
            <person name="Lind A.E."/>
            <person name="van Eijk R."/>
            <person name="Schleper C."/>
            <person name="Guy L."/>
            <person name="Ettema T.J."/>
        </authorList>
    </citation>
    <scope>NUCLEOTIDE SEQUENCE</scope>
</reference>
<sequence>MEAKAKKEKELALNGGKPAKTTPNLPMFPGGMEIGEEEKKAVLEVLDHKYLFRYYGPEEFPSRVKMLEEEFAQRIGIKHALAVNSCTSALITSLIAVGVGPGLGCKPNSGKALKELIETVSVPMVIDA</sequence>
<name>A0A0F9HKJ4_9ZZZZ</name>
<gene>
    <name evidence="2" type="ORF">LCGC14_1986910</name>
</gene>
<feature type="non-terminal residue" evidence="2">
    <location>
        <position position="128"/>
    </location>
</feature>
<evidence type="ECO:0008006" key="3">
    <source>
        <dbReference type="Google" id="ProtNLM"/>
    </source>
</evidence>
<dbReference type="EMBL" id="LAZR01022331">
    <property type="protein sequence ID" value="KKL82225.1"/>
    <property type="molecule type" value="Genomic_DNA"/>
</dbReference>
<dbReference type="InterPro" id="IPR015424">
    <property type="entry name" value="PyrdxlP-dep_Trfase"/>
</dbReference>
<dbReference type="Gene3D" id="3.40.640.10">
    <property type="entry name" value="Type I PLP-dependent aspartate aminotransferase-like (Major domain)"/>
    <property type="match status" value="1"/>
</dbReference>
<comment type="caution">
    <text evidence="2">The sequence shown here is derived from an EMBL/GenBank/DDBJ whole genome shotgun (WGS) entry which is preliminary data.</text>
</comment>
<evidence type="ECO:0000313" key="2">
    <source>
        <dbReference type="EMBL" id="KKL82225.1"/>
    </source>
</evidence>
<feature type="region of interest" description="Disordered" evidence="1">
    <location>
        <begin position="1"/>
        <end position="31"/>
    </location>
</feature>
<dbReference type="InterPro" id="IPR000653">
    <property type="entry name" value="DegT/StrS_aminotransferase"/>
</dbReference>
<dbReference type="SUPFAM" id="SSF53383">
    <property type="entry name" value="PLP-dependent transferases"/>
    <property type="match status" value="1"/>
</dbReference>
<feature type="compositionally biased region" description="Basic and acidic residues" evidence="1">
    <location>
        <begin position="1"/>
        <end position="11"/>
    </location>
</feature>
<accession>A0A0F9HKJ4</accession>
<dbReference type="Pfam" id="PF01041">
    <property type="entry name" value="DegT_DnrJ_EryC1"/>
    <property type="match status" value="1"/>
</dbReference>
<protein>
    <recommendedName>
        <fullName evidence="3">DegT/DnrJ/EryC1/StrS aminotransferase family protein</fullName>
    </recommendedName>
</protein>
<dbReference type="AlphaFoldDB" id="A0A0F9HKJ4"/>
<evidence type="ECO:0000256" key="1">
    <source>
        <dbReference type="SAM" id="MobiDB-lite"/>
    </source>
</evidence>
<organism evidence="2">
    <name type="scientific">marine sediment metagenome</name>
    <dbReference type="NCBI Taxonomy" id="412755"/>
    <lineage>
        <taxon>unclassified sequences</taxon>
        <taxon>metagenomes</taxon>
        <taxon>ecological metagenomes</taxon>
    </lineage>
</organism>
<proteinExistence type="predicted"/>